<feature type="compositionally biased region" description="Basic and acidic residues" evidence="1">
    <location>
        <begin position="18"/>
        <end position="37"/>
    </location>
</feature>
<accession>G8UKH1</accession>
<dbReference type="HOGENOM" id="CLU_3240714_0_0_10"/>
<dbReference type="PATRIC" id="fig|203275.8.peg.372"/>
<name>G8UKH1_TANFA</name>
<evidence type="ECO:0000256" key="1">
    <source>
        <dbReference type="SAM" id="MobiDB-lite"/>
    </source>
</evidence>
<gene>
    <name evidence="2" type="ordered locus">BFO_0417</name>
</gene>
<dbReference type="EMBL" id="CP003191">
    <property type="protein sequence ID" value="AEW22596.1"/>
    <property type="molecule type" value="Genomic_DNA"/>
</dbReference>
<dbReference type="STRING" id="203275.BFO_0417"/>
<proteinExistence type="predicted"/>
<evidence type="ECO:0000313" key="3">
    <source>
        <dbReference type="Proteomes" id="UP000005436"/>
    </source>
</evidence>
<evidence type="ECO:0000313" key="2">
    <source>
        <dbReference type="EMBL" id="AEW22596.1"/>
    </source>
</evidence>
<protein>
    <submittedName>
        <fullName evidence="2">Uncharacterized protein</fullName>
    </submittedName>
</protein>
<dbReference type="AlphaFoldDB" id="G8UKH1"/>
<dbReference type="KEGG" id="tfo:BFO_0417"/>
<sequence>MQIVYIVCIAGRKAASSKNEKPRYDKTASRDDKERRRILLGKA</sequence>
<organism evidence="2 3">
    <name type="scientific">Tannerella forsythia (strain ATCC 43037 / JCM 10827 / CCUG 21028 A / KCTC 5666 / FDC 338)</name>
    <name type="common">Bacteroides forsythus</name>
    <dbReference type="NCBI Taxonomy" id="203275"/>
    <lineage>
        <taxon>Bacteria</taxon>
        <taxon>Pseudomonadati</taxon>
        <taxon>Bacteroidota</taxon>
        <taxon>Bacteroidia</taxon>
        <taxon>Bacteroidales</taxon>
        <taxon>Tannerellaceae</taxon>
        <taxon>Tannerella</taxon>
    </lineage>
</organism>
<dbReference type="Proteomes" id="UP000005436">
    <property type="component" value="Chromosome"/>
</dbReference>
<reference evidence="3" key="1">
    <citation type="submission" date="2011-12" db="EMBL/GenBank/DDBJ databases">
        <title>Complete sequence of Tannerella forsythia ATCC 43037.</title>
        <authorList>
            <person name="Dewhirst F."/>
            <person name="Tanner A."/>
            <person name="Izard J."/>
            <person name="Brinkac L."/>
            <person name="Durkin A.S."/>
            <person name="Hostetler J."/>
            <person name="Shetty J."/>
            <person name="Torralba M."/>
            <person name="Gill S."/>
            <person name="Nelson K."/>
        </authorList>
    </citation>
    <scope>NUCLEOTIDE SEQUENCE [LARGE SCALE GENOMIC DNA]</scope>
    <source>
        <strain evidence="3">ATCC 43037 / JCM 10827 / CCUG 33226 / KCTC 5666 / FDC 338</strain>
    </source>
</reference>
<feature type="region of interest" description="Disordered" evidence="1">
    <location>
        <begin position="18"/>
        <end position="43"/>
    </location>
</feature>
<keyword evidence="3" id="KW-1185">Reference proteome</keyword>